<protein>
    <submittedName>
        <fullName evidence="2">Uncharacterized protein</fullName>
    </submittedName>
</protein>
<organism evidence="2 3">
    <name type="scientific">Trema orientale</name>
    <name type="common">Charcoal tree</name>
    <name type="synonym">Celtis orientalis</name>
    <dbReference type="NCBI Taxonomy" id="63057"/>
    <lineage>
        <taxon>Eukaryota</taxon>
        <taxon>Viridiplantae</taxon>
        <taxon>Streptophyta</taxon>
        <taxon>Embryophyta</taxon>
        <taxon>Tracheophyta</taxon>
        <taxon>Spermatophyta</taxon>
        <taxon>Magnoliopsida</taxon>
        <taxon>eudicotyledons</taxon>
        <taxon>Gunneridae</taxon>
        <taxon>Pentapetalae</taxon>
        <taxon>rosids</taxon>
        <taxon>fabids</taxon>
        <taxon>Rosales</taxon>
        <taxon>Cannabaceae</taxon>
        <taxon>Trema</taxon>
    </lineage>
</organism>
<proteinExistence type="predicted"/>
<feature type="compositionally biased region" description="Polar residues" evidence="1">
    <location>
        <begin position="1"/>
        <end position="17"/>
    </location>
</feature>
<dbReference type="OrthoDB" id="3510at2759"/>
<feature type="compositionally biased region" description="Low complexity" evidence="1">
    <location>
        <begin position="18"/>
        <end position="38"/>
    </location>
</feature>
<gene>
    <name evidence="2" type="ORF">TorRG33x02_006990</name>
</gene>
<evidence type="ECO:0000313" key="3">
    <source>
        <dbReference type="Proteomes" id="UP000237000"/>
    </source>
</evidence>
<feature type="region of interest" description="Disordered" evidence="1">
    <location>
        <begin position="1"/>
        <end position="44"/>
    </location>
</feature>
<evidence type="ECO:0000313" key="2">
    <source>
        <dbReference type="EMBL" id="POO03494.1"/>
    </source>
</evidence>
<dbReference type="PANTHER" id="PTHR35279">
    <property type="match status" value="1"/>
</dbReference>
<comment type="caution">
    <text evidence="2">The sequence shown here is derived from an EMBL/GenBank/DDBJ whole genome shotgun (WGS) entry which is preliminary data.</text>
</comment>
<sequence length="186" mass="20314">MDAASIATSSMKTLNFLSPSTTQRTTNPTTLTSSRPSNEATKSNVLTFYSNPRSYSFSLARCSTKPNTNTEDQNSTFDIDSNPEAPKEAKPNSSDELSSPLPSSSSSSGGLVFDLGTGNSWDSEDIGSPVVKRFLSDEEERWYMWEVKVKPRFGFDWFSSFEQWSPLGARCGTGPDQSGCGNSNEL</sequence>
<dbReference type="Proteomes" id="UP000237000">
    <property type="component" value="Unassembled WGS sequence"/>
</dbReference>
<feature type="compositionally biased region" description="Polar residues" evidence="1">
    <location>
        <begin position="64"/>
        <end position="79"/>
    </location>
</feature>
<feature type="compositionally biased region" description="Low complexity" evidence="1">
    <location>
        <begin position="94"/>
        <end position="108"/>
    </location>
</feature>
<dbReference type="EMBL" id="JXTC01000002">
    <property type="protein sequence ID" value="POO03494.1"/>
    <property type="molecule type" value="Genomic_DNA"/>
</dbReference>
<dbReference type="InParanoid" id="A0A2P5G0C7"/>
<feature type="region of interest" description="Disordered" evidence="1">
    <location>
        <begin position="60"/>
        <end position="109"/>
    </location>
</feature>
<dbReference type="STRING" id="63057.A0A2P5G0C7"/>
<dbReference type="PANTHER" id="PTHR35279:SF1">
    <property type="entry name" value="ARABINANASE_LEVANSUCRASE_INVERTASE"/>
    <property type="match status" value="1"/>
</dbReference>
<evidence type="ECO:0000256" key="1">
    <source>
        <dbReference type="SAM" id="MobiDB-lite"/>
    </source>
</evidence>
<accession>A0A2P5G0C7</accession>
<keyword evidence="3" id="KW-1185">Reference proteome</keyword>
<dbReference type="AlphaFoldDB" id="A0A2P5G0C7"/>
<name>A0A2P5G0C7_TREOI</name>
<reference evidence="3" key="1">
    <citation type="submission" date="2016-06" db="EMBL/GenBank/DDBJ databases">
        <title>Parallel loss of symbiosis genes in relatives of nitrogen-fixing non-legume Parasponia.</title>
        <authorList>
            <person name="Van Velzen R."/>
            <person name="Holmer R."/>
            <person name="Bu F."/>
            <person name="Rutten L."/>
            <person name="Van Zeijl A."/>
            <person name="Liu W."/>
            <person name="Santuari L."/>
            <person name="Cao Q."/>
            <person name="Sharma T."/>
            <person name="Shen D."/>
            <person name="Roswanjaya Y."/>
            <person name="Wardhani T."/>
            <person name="Kalhor M.S."/>
            <person name="Jansen J."/>
            <person name="Van den Hoogen J."/>
            <person name="Gungor B."/>
            <person name="Hartog M."/>
            <person name="Hontelez J."/>
            <person name="Verver J."/>
            <person name="Yang W.-C."/>
            <person name="Schijlen E."/>
            <person name="Repin R."/>
            <person name="Schilthuizen M."/>
            <person name="Schranz E."/>
            <person name="Heidstra R."/>
            <person name="Miyata K."/>
            <person name="Fedorova E."/>
            <person name="Kohlen W."/>
            <person name="Bisseling T."/>
            <person name="Smit S."/>
            <person name="Geurts R."/>
        </authorList>
    </citation>
    <scope>NUCLEOTIDE SEQUENCE [LARGE SCALE GENOMIC DNA]</scope>
    <source>
        <strain evidence="3">cv. RG33-2</strain>
    </source>
</reference>